<keyword evidence="2" id="KW-1185">Reference proteome</keyword>
<dbReference type="Proteomes" id="UP000593577">
    <property type="component" value="Unassembled WGS sequence"/>
</dbReference>
<sequence length="28" mass="3278">MESGFLSIIDVRENAQSLTRNYGVFWMI</sequence>
<accession>A0A7J8WI54</accession>
<evidence type="ECO:0000313" key="1">
    <source>
        <dbReference type="EMBL" id="MBA0674354.1"/>
    </source>
</evidence>
<proteinExistence type="predicted"/>
<evidence type="ECO:0000313" key="2">
    <source>
        <dbReference type="Proteomes" id="UP000593577"/>
    </source>
</evidence>
<reference evidence="1 2" key="1">
    <citation type="journal article" date="2019" name="Genome Biol. Evol.">
        <title>Insights into the evolution of the New World diploid cottons (Gossypium, subgenus Houzingenia) based on genome sequencing.</title>
        <authorList>
            <person name="Grover C.E."/>
            <person name="Arick M.A. 2nd"/>
            <person name="Thrash A."/>
            <person name="Conover J.L."/>
            <person name="Sanders W.S."/>
            <person name="Peterson D.G."/>
            <person name="Frelichowski J.E."/>
            <person name="Scheffler J.A."/>
            <person name="Scheffler B.E."/>
            <person name="Wendel J.F."/>
        </authorList>
    </citation>
    <scope>NUCLEOTIDE SEQUENCE [LARGE SCALE GENOMIC DNA]</scope>
    <source>
        <strain evidence="1">185</strain>
        <tissue evidence="1">Leaf</tissue>
    </source>
</reference>
<gene>
    <name evidence="1" type="ORF">Goari_015957</name>
</gene>
<comment type="caution">
    <text evidence="1">The sequence shown here is derived from an EMBL/GenBank/DDBJ whole genome shotgun (WGS) entry which is preliminary data.</text>
</comment>
<protein>
    <submittedName>
        <fullName evidence="1">Uncharacterized protein</fullName>
    </submittedName>
</protein>
<dbReference type="EMBL" id="JABFAA010000001">
    <property type="protein sequence ID" value="MBA0674354.1"/>
    <property type="molecule type" value="Genomic_DNA"/>
</dbReference>
<dbReference type="AlphaFoldDB" id="A0A7J8WI54"/>
<name>A0A7J8WI54_GOSAI</name>
<organism evidence="1 2">
    <name type="scientific">Gossypium aridum</name>
    <name type="common">American cotton</name>
    <name type="synonym">Erioxylum aridum</name>
    <dbReference type="NCBI Taxonomy" id="34290"/>
    <lineage>
        <taxon>Eukaryota</taxon>
        <taxon>Viridiplantae</taxon>
        <taxon>Streptophyta</taxon>
        <taxon>Embryophyta</taxon>
        <taxon>Tracheophyta</taxon>
        <taxon>Spermatophyta</taxon>
        <taxon>Magnoliopsida</taxon>
        <taxon>eudicotyledons</taxon>
        <taxon>Gunneridae</taxon>
        <taxon>Pentapetalae</taxon>
        <taxon>rosids</taxon>
        <taxon>malvids</taxon>
        <taxon>Malvales</taxon>
        <taxon>Malvaceae</taxon>
        <taxon>Malvoideae</taxon>
        <taxon>Gossypium</taxon>
    </lineage>
</organism>